<evidence type="ECO:0000313" key="2">
    <source>
        <dbReference type="EMBL" id="OPC78977.1"/>
    </source>
</evidence>
<evidence type="ECO:0000256" key="1">
    <source>
        <dbReference type="SAM" id="MobiDB-lite"/>
    </source>
</evidence>
<protein>
    <submittedName>
        <fullName evidence="2">Uncharacterized protein</fullName>
    </submittedName>
</protein>
<organism evidence="2 3">
    <name type="scientific">Embleya scabrispora</name>
    <dbReference type="NCBI Taxonomy" id="159449"/>
    <lineage>
        <taxon>Bacteria</taxon>
        <taxon>Bacillati</taxon>
        <taxon>Actinomycetota</taxon>
        <taxon>Actinomycetes</taxon>
        <taxon>Kitasatosporales</taxon>
        <taxon>Streptomycetaceae</taxon>
        <taxon>Embleya</taxon>
    </lineage>
</organism>
<keyword evidence="3" id="KW-1185">Reference proteome</keyword>
<gene>
    <name evidence="2" type="ORF">B4N89_33235</name>
</gene>
<name>A0A1T3NQ23_9ACTN</name>
<feature type="compositionally biased region" description="Basic and acidic residues" evidence="1">
    <location>
        <begin position="1"/>
        <end position="11"/>
    </location>
</feature>
<feature type="compositionally biased region" description="Basic residues" evidence="1">
    <location>
        <begin position="12"/>
        <end position="21"/>
    </location>
</feature>
<feature type="compositionally biased region" description="Low complexity" evidence="1">
    <location>
        <begin position="46"/>
        <end position="55"/>
    </location>
</feature>
<accession>A0A1T3NQ23</accession>
<dbReference type="Proteomes" id="UP000190037">
    <property type="component" value="Unassembled WGS sequence"/>
</dbReference>
<dbReference type="EMBL" id="MWQN01000002">
    <property type="protein sequence ID" value="OPC78977.1"/>
    <property type="molecule type" value="Genomic_DNA"/>
</dbReference>
<proteinExistence type="predicted"/>
<dbReference type="AlphaFoldDB" id="A0A1T3NQ23"/>
<evidence type="ECO:0000313" key="3">
    <source>
        <dbReference type="Proteomes" id="UP000190037"/>
    </source>
</evidence>
<reference evidence="2 3" key="1">
    <citation type="submission" date="2017-03" db="EMBL/GenBank/DDBJ databases">
        <title>Draft genome sequence of Streptomyces scabrisporus NF3, endophyte isolated from Amphipterygium adstringens.</title>
        <authorList>
            <person name="Vazquez M."/>
            <person name="Ceapa C.D."/>
            <person name="Rodriguez Luna D."/>
            <person name="Sanchez Esquivel S."/>
        </authorList>
    </citation>
    <scope>NUCLEOTIDE SEQUENCE [LARGE SCALE GENOMIC DNA]</scope>
    <source>
        <strain evidence="2 3">NF3</strain>
    </source>
</reference>
<comment type="caution">
    <text evidence="2">The sequence shown here is derived from an EMBL/GenBank/DDBJ whole genome shotgun (WGS) entry which is preliminary data.</text>
</comment>
<sequence>MARGHRPPERRTRLRPPRRPASRPAAPRPRRPDRDPGAQCGRRRTVGPARGTRAGAGERGSGSRAGRGHPYADHAMTRAPGPAARIREEFG</sequence>
<feature type="region of interest" description="Disordered" evidence="1">
    <location>
        <begin position="1"/>
        <end position="91"/>
    </location>
</feature>